<dbReference type="AlphaFoldDB" id="A0A8T2FFA9"/>
<dbReference type="EC" id="2.7.1.67" evidence="2"/>
<dbReference type="InterPro" id="IPR044571">
    <property type="entry name" value="P4KG1-8"/>
</dbReference>
<dbReference type="GO" id="GO:0005524">
    <property type="term" value="F:ATP binding"/>
    <property type="evidence" value="ECO:0007669"/>
    <property type="project" value="UniProtKB-KW"/>
</dbReference>
<reference evidence="8 9" key="1">
    <citation type="submission" date="2020-12" db="EMBL/GenBank/DDBJ databases">
        <title>Concerted genomic and epigenomic changes stabilize Arabidopsis allopolyploids.</title>
        <authorList>
            <person name="Chen Z."/>
        </authorList>
    </citation>
    <scope>NUCLEOTIDE SEQUENCE [LARGE SCALE GENOMIC DNA]</scope>
    <source>
        <strain evidence="8">As9502</strain>
        <tissue evidence="8">Leaf</tissue>
    </source>
</reference>
<dbReference type="EMBL" id="JAEFBJ010000003">
    <property type="protein sequence ID" value="KAG7633240.1"/>
    <property type="molecule type" value="Genomic_DNA"/>
</dbReference>
<keyword evidence="9" id="KW-1185">Reference proteome</keyword>
<comment type="similarity">
    <text evidence="1">Belongs to the PI3/PI4-kinase family. Type II PI4K subfamily.</text>
</comment>
<sequence>MAGCSMMKVDRTFPDLKEIPVDLATRFRQMIEWLEIANSECRLTPYKKISHIYQIFLSQGVLKCLFRRGEDDISFMIEASVYLLDHPLDGSRSSSPTICDFAGVLPTIFVTFRNKRLGTMVSGASVEFMEFVHHIQEHIHRTSFPEIRTAEIHKISLIDVRFGNMDRNAKNIIVKVEDNIPHFVPIDHEMCFINTGQNYNLCKPYWLSLEDSSIYEA</sequence>
<evidence type="ECO:0000313" key="9">
    <source>
        <dbReference type="Proteomes" id="UP000694251"/>
    </source>
</evidence>
<keyword evidence="6" id="KW-0067">ATP-binding</keyword>
<evidence type="ECO:0000256" key="1">
    <source>
        <dbReference type="ARBA" id="ARBA00008941"/>
    </source>
</evidence>
<feature type="domain" description="PI3K/PI4K catalytic" evidence="7">
    <location>
        <begin position="149"/>
        <end position="200"/>
    </location>
</feature>
<evidence type="ECO:0000256" key="5">
    <source>
        <dbReference type="ARBA" id="ARBA00022777"/>
    </source>
</evidence>
<protein>
    <recommendedName>
        <fullName evidence="2">1-phosphatidylinositol 4-kinase</fullName>
        <ecNumber evidence="2">2.7.1.67</ecNumber>
    </recommendedName>
</protein>
<evidence type="ECO:0000256" key="6">
    <source>
        <dbReference type="ARBA" id="ARBA00022840"/>
    </source>
</evidence>
<evidence type="ECO:0000256" key="4">
    <source>
        <dbReference type="ARBA" id="ARBA00022741"/>
    </source>
</evidence>
<evidence type="ECO:0000256" key="3">
    <source>
        <dbReference type="ARBA" id="ARBA00022679"/>
    </source>
</evidence>
<evidence type="ECO:0000256" key="2">
    <source>
        <dbReference type="ARBA" id="ARBA00012169"/>
    </source>
</evidence>
<dbReference type="Proteomes" id="UP000694251">
    <property type="component" value="Chromosome 3"/>
</dbReference>
<organism evidence="8 9">
    <name type="scientific">Arabidopsis suecica</name>
    <name type="common">Swedish thale-cress</name>
    <name type="synonym">Cardaminopsis suecica</name>
    <dbReference type="NCBI Taxonomy" id="45249"/>
    <lineage>
        <taxon>Eukaryota</taxon>
        <taxon>Viridiplantae</taxon>
        <taxon>Streptophyta</taxon>
        <taxon>Embryophyta</taxon>
        <taxon>Tracheophyta</taxon>
        <taxon>Spermatophyta</taxon>
        <taxon>Magnoliopsida</taxon>
        <taxon>eudicotyledons</taxon>
        <taxon>Gunneridae</taxon>
        <taxon>Pentapetalae</taxon>
        <taxon>rosids</taxon>
        <taxon>malvids</taxon>
        <taxon>Brassicales</taxon>
        <taxon>Brassicaceae</taxon>
        <taxon>Camelineae</taxon>
        <taxon>Arabidopsis</taxon>
    </lineage>
</organism>
<dbReference type="OrthoDB" id="1112424at2759"/>
<keyword evidence="5" id="KW-0418">Kinase</keyword>
<evidence type="ECO:0000313" key="8">
    <source>
        <dbReference type="EMBL" id="KAG7633240.1"/>
    </source>
</evidence>
<name>A0A8T2FFA9_ARASU</name>
<evidence type="ECO:0000259" key="7">
    <source>
        <dbReference type="Pfam" id="PF00454"/>
    </source>
</evidence>
<dbReference type="PANTHER" id="PTHR45800:SF30">
    <property type="entry name" value="1-PHOSPHATIDYLINOSITOL 4-KINASE"/>
    <property type="match status" value="1"/>
</dbReference>
<proteinExistence type="inferred from homology"/>
<dbReference type="InterPro" id="IPR000403">
    <property type="entry name" value="PI3/4_kinase_cat_dom"/>
</dbReference>
<dbReference type="PANTHER" id="PTHR45800">
    <property type="entry name" value="PHOSPHATIDYLINOSITOL 4-KINASE GAMMA"/>
    <property type="match status" value="1"/>
</dbReference>
<keyword evidence="4" id="KW-0547">Nucleotide-binding</keyword>
<dbReference type="GO" id="GO:0004430">
    <property type="term" value="F:1-phosphatidylinositol 4-kinase activity"/>
    <property type="evidence" value="ECO:0007669"/>
    <property type="project" value="UniProtKB-EC"/>
</dbReference>
<dbReference type="Pfam" id="PF00454">
    <property type="entry name" value="PI3_PI4_kinase"/>
    <property type="match status" value="1"/>
</dbReference>
<gene>
    <name evidence="8" type="ORF">ISN44_As03g035230</name>
</gene>
<keyword evidence="3" id="KW-0808">Transferase</keyword>
<comment type="caution">
    <text evidence="8">The sequence shown here is derived from an EMBL/GenBank/DDBJ whole genome shotgun (WGS) entry which is preliminary data.</text>
</comment>
<accession>A0A8T2FFA9</accession>